<evidence type="ECO:0000256" key="2">
    <source>
        <dbReference type="PROSITE-ProRule" id="PRU00708"/>
    </source>
</evidence>
<keyword evidence="1" id="KW-0677">Repeat</keyword>
<dbReference type="HOGENOM" id="CLU_002706_0_0_1"/>
<dbReference type="eggNOG" id="KOG4197">
    <property type="taxonomic scope" value="Eukaryota"/>
</dbReference>
<name>D8QXX2_SELML</name>
<dbReference type="EMBL" id="GL377568">
    <property type="protein sequence ID" value="EFJ35504.1"/>
    <property type="molecule type" value="Genomic_DNA"/>
</dbReference>
<gene>
    <name evidence="3" type="ORF">SELMODRAFT_71839</name>
</gene>
<dbReference type="GO" id="GO:0003723">
    <property type="term" value="F:RNA binding"/>
    <property type="evidence" value="ECO:0007669"/>
    <property type="project" value="InterPro"/>
</dbReference>
<feature type="repeat" description="PPR" evidence="2">
    <location>
        <begin position="65"/>
        <end position="100"/>
    </location>
</feature>
<reference evidence="3 4" key="1">
    <citation type="journal article" date="2011" name="Science">
        <title>The Selaginella genome identifies genetic changes associated with the evolution of vascular plants.</title>
        <authorList>
            <person name="Banks J.A."/>
            <person name="Nishiyama T."/>
            <person name="Hasebe M."/>
            <person name="Bowman J.L."/>
            <person name="Gribskov M."/>
            <person name="dePamphilis C."/>
            <person name="Albert V.A."/>
            <person name="Aono N."/>
            <person name="Aoyama T."/>
            <person name="Ambrose B.A."/>
            <person name="Ashton N.W."/>
            <person name="Axtell M.J."/>
            <person name="Barker E."/>
            <person name="Barker M.S."/>
            <person name="Bennetzen J.L."/>
            <person name="Bonawitz N.D."/>
            <person name="Chapple C."/>
            <person name="Cheng C."/>
            <person name="Correa L.G."/>
            <person name="Dacre M."/>
            <person name="DeBarry J."/>
            <person name="Dreyer I."/>
            <person name="Elias M."/>
            <person name="Engstrom E.M."/>
            <person name="Estelle M."/>
            <person name="Feng L."/>
            <person name="Finet C."/>
            <person name="Floyd S.K."/>
            <person name="Frommer W.B."/>
            <person name="Fujita T."/>
            <person name="Gramzow L."/>
            <person name="Gutensohn M."/>
            <person name="Harholt J."/>
            <person name="Hattori M."/>
            <person name="Heyl A."/>
            <person name="Hirai T."/>
            <person name="Hiwatashi Y."/>
            <person name="Ishikawa M."/>
            <person name="Iwata M."/>
            <person name="Karol K.G."/>
            <person name="Koehler B."/>
            <person name="Kolukisaoglu U."/>
            <person name="Kubo M."/>
            <person name="Kurata T."/>
            <person name="Lalonde S."/>
            <person name="Li K."/>
            <person name="Li Y."/>
            <person name="Litt A."/>
            <person name="Lyons E."/>
            <person name="Manning G."/>
            <person name="Maruyama T."/>
            <person name="Michael T.P."/>
            <person name="Mikami K."/>
            <person name="Miyazaki S."/>
            <person name="Morinaga S."/>
            <person name="Murata T."/>
            <person name="Mueller-Roeber B."/>
            <person name="Nelson D.R."/>
            <person name="Obara M."/>
            <person name="Oguri Y."/>
            <person name="Olmstead R.G."/>
            <person name="Onodera N."/>
            <person name="Petersen B.L."/>
            <person name="Pils B."/>
            <person name="Prigge M."/>
            <person name="Rensing S.A."/>
            <person name="Riano-Pachon D.M."/>
            <person name="Roberts A.W."/>
            <person name="Sato Y."/>
            <person name="Scheller H.V."/>
            <person name="Schulz B."/>
            <person name="Schulz C."/>
            <person name="Shakirov E.V."/>
            <person name="Shibagaki N."/>
            <person name="Shinohara N."/>
            <person name="Shippen D.E."/>
            <person name="Soerensen I."/>
            <person name="Sotooka R."/>
            <person name="Sugimoto N."/>
            <person name="Sugita M."/>
            <person name="Sumikawa N."/>
            <person name="Tanurdzic M."/>
            <person name="Theissen G."/>
            <person name="Ulvskov P."/>
            <person name="Wakazuki S."/>
            <person name="Weng J.K."/>
            <person name="Willats W.W."/>
            <person name="Wipf D."/>
            <person name="Wolf P.G."/>
            <person name="Yang L."/>
            <person name="Zimmer A.D."/>
            <person name="Zhu Q."/>
            <person name="Mitros T."/>
            <person name="Hellsten U."/>
            <person name="Loque D."/>
            <person name="Otillar R."/>
            <person name="Salamov A."/>
            <person name="Schmutz J."/>
            <person name="Shapiro H."/>
            <person name="Lindquist E."/>
            <person name="Lucas S."/>
            <person name="Rokhsar D."/>
            <person name="Grigoriev I.V."/>
        </authorList>
    </citation>
    <scope>NUCLEOTIDE SEQUENCE [LARGE SCALE GENOMIC DNA]</scope>
</reference>
<dbReference type="Gene3D" id="1.25.40.10">
    <property type="entry name" value="Tetratricopeptide repeat domain"/>
    <property type="match status" value="2"/>
</dbReference>
<proteinExistence type="predicted"/>
<accession>D8QXX2</accession>
<dbReference type="Proteomes" id="UP000001514">
    <property type="component" value="Unassembled WGS sequence"/>
</dbReference>
<feature type="non-terminal residue" evidence="3">
    <location>
        <position position="163"/>
    </location>
</feature>
<dbReference type="FunFam" id="1.25.40.10:FF:000158">
    <property type="entry name" value="pentatricopeptide repeat-containing protein At2g33680"/>
    <property type="match status" value="1"/>
</dbReference>
<dbReference type="AlphaFoldDB" id="D8QXX2"/>
<evidence type="ECO:0000313" key="4">
    <source>
        <dbReference type="Proteomes" id="UP000001514"/>
    </source>
</evidence>
<dbReference type="Gramene" id="EFJ35504">
    <property type="protein sequence ID" value="EFJ35504"/>
    <property type="gene ID" value="SELMODRAFT_71839"/>
</dbReference>
<evidence type="ECO:0000313" key="3">
    <source>
        <dbReference type="EMBL" id="EFJ35504.1"/>
    </source>
</evidence>
<dbReference type="InterPro" id="IPR002885">
    <property type="entry name" value="PPR_rpt"/>
</dbReference>
<dbReference type="PANTHER" id="PTHR47926:SF533">
    <property type="entry name" value="DYW DOMAIN-CONTAINING PROTEIN"/>
    <property type="match status" value="1"/>
</dbReference>
<dbReference type="InParanoid" id="D8QXX2"/>
<sequence length="163" mass="17702">TVGNSLISAYGKYGSVGDARRVFDSLPERNVVSWTAMVAANAQSGHRGEAAALSRAMDLHGVSPNGVTFVNLLTACSQGGLVDEGCEFFASMWRDRGIDPEAQHYRCLVDLFGRVGQLPRAEEVMDLMPWEPDALTWITFLNSCKIHGDVRRAASCAARALEL</sequence>
<feature type="repeat" description="PPR" evidence="2">
    <location>
        <begin position="30"/>
        <end position="64"/>
    </location>
</feature>
<organism evidence="4">
    <name type="scientific">Selaginella moellendorffii</name>
    <name type="common">Spikemoss</name>
    <dbReference type="NCBI Taxonomy" id="88036"/>
    <lineage>
        <taxon>Eukaryota</taxon>
        <taxon>Viridiplantae</taxon>
        <taxon>Streptophyta</taxon>
        <taxon>Embryophyta</taxon>
        <taxon>Tracheophyta</taxon>
        <taxon>Lycopodiopsida</taxon>
        <taxon>Selaginellales</taxon>
        <taxon>Selaginellaceae</taxon>
        <taxon>Selaginella</taxon>
    </lineage>
</organism>
<dbReference type="GO" id="GO:0009451">
    <property type="term" value="P:RNA modification"/>
    <property type="evidence" value="ECO:0007669"/>
    <property type="project" value="InterPro"/>
</dbReference>
<dbReference type="GO" id="GO:0048731">
    <property type="term" value="P:system development"/>
    <property type="evidence" value="ECO:0007669"/>
    <property type="project" value="UniProtKB-ARBA"/>
</dbReference>
<dbReference type="Pfam" id="PF01535">
    <property type="entry name" value="PPR"/>
    <property type="match status" value="3"/>
</dbReference>
<evidence type="ECO:0008006" key="5">
    <source>
        <dbReference type="Google" id="ProtNLM"/>
    </source>
</evidence>
<evidence type="ECO:0000256" key="1">
    <source>
        <dbReference type="ARBA" id="ARBA00022737"/>
    </source>
</evidence>
<dbReference type="KEGG" id="smo:SELMODRAFT_71839"/>
<protein>
    <recommendedName>
        <fullName evidence="5">Pentacotripeptide-repeat region of PRORP domain-containing protein</fullName>
    </recommendedName>
</protein>
<dbReference type="InterPro" id="IPR011990">
    <property type="entry name" value="TPR-like_helical_dom_sf"/>
</dbReference>
<dbReference type="InterPro" id="IPR046960">
    <property type="entry name" value="PPR_At4g14850-like_plant"/>
</dbReference>
<dbReference type="PANTHER" id="PTHR47926">
    <property type="entry name" value="PENTATRICOPEPTIDE REPEAT-CONTAINING PROTEIN"/>
    <property type="match status" value="1"/>
</dbReference>
<dbReference type="PROSITE" id="PS51375">
    <property type="entry name" value="PPR"/>
    <property type="match status" value="2"/>
</dbReference>
<feature type="non-terminal residue" evidence="3">
    <location>
        <position position="1"/>
    </location>
</feature>
<keyword evidence="4" id="KW-1185">Reference proteome</keyword>
<dbReference type="NCBIfam" id="TIGR00756">
    <property type="entry name" value="PPR"/>
    <property type="match status" value="2"/>
</dbReference>